<dbReference type="AlphaFoldDB" id="A0A6G0XBR4"/>
<gene>
    <name evidence="3" type="ORF">Ae201684_006686</name>
</gene>
<keyword evidence="1" id="KW-0175">Coiled coil</keyword>
<accession>A0A6G0XBR4</accession>
<proteinExistence type="predicted"/>
<dbReference type="EMBL" id="VJMJ01000084">
    <property type="protein sequence ID" value="KAF0737530.1"/>
    <property type="molecule type" value="Genomic_DNA"/>
</dbReference>
<organism evidence="3 4">
    <name type="scientific">Aphanomyces euteiches</name>
    <dbReference type="NCBI Taxonomy" id="100861"/>
    <lineage>
        <taxon>Eukaryota</taxon>
        <taxon>Sar</taxon>
        <taxon>Stramenopiles</taxon>
        <taxon>Oomycota</taxon>
        <taxon>Saprolegniomycetes</taxon>
        <taxon>Saprolegniales</taxon>
        <taxon>Verrucalvaceae</taxon>
        <taxon>Aphanomyces</taxon>
    </lineage>
</organism>
<sequence>MQEQADPAPPLSGNKAESSDGDAASQNGRGKKRGPYRTKDVIAEERAKLEAARNMKRMKRMMEAKAKEEKRRLRELRRQAKASMDPTAKKTKSLCPEATQACVQVSLTIRRQYEAIRDERPKWQWYLLEHLHHVDEPALALWKPEEIRRHLDELLFQYQHDRDQLRLGLEPRVFDDIAELAEMGLSPLRPPGLFDDVGLDPSTFMVDETKRFDLKDMTLAESNQAIMAFLAEQSRLAQQNQMLFMQQMQQLQQHQAQQSALLISALESFHGTRKNPDAASKNPTVTDTIL</sequence>
<evidence type="ECO:0000313" key="3">
    <source>
        <dbReference type="EMBL" id="KAF0737530.1"/>
    </source>
</evidence>
<reference evidence="3 4" key="1">
    <citation type="submission" date="2019-07" db="EMBL/GenBank/DDBJ databases">
        <title>Genomics analysis of Aphanomyces spp. identifies a new class of oomycete effector associated with host adaptation.</title>
        <authorList>
            <person name="Gaulin E."/>
        </authorList>
    </citation>
    <scope>NUCLEOTIDE SEQUENCE [LARGE SCALE GENOMIC DNA]</scope>
    <source>
        <strain evidence="3 4">ATCC 201684</strain>
    </source>
</reference>
<protein>
    <submittedName>
        <fullName evidence="3">Uncharacterized protein</fullName>
    </submittedName>
</protein>
<keyword evidence="4" id="KW-1185">Reference proteome</keyword>
<evidence type="ECO:0000256" key="1">
    <source>
        <dbReference type="SAM" id="Coils"/>
    </source>
</evidence>
<feature type="region of interest" description="Disordered" evidence="2">
    <location>
        <begin position="1"/>
        <end position="45"/>
    </location>
</feature>
<feature type="coiled-coil region" evidence="1">
    <location>
        <begin position="52"/>
        <end position="83"/>
    </location>
</feature>
<evidence type="ECO:0000313" key="4">
    <source>
        <dbReference type="Proteomes" id="UP000481153"/>
    </source>
</evidence>
<name>A0A6G0XBR4_9STRA</name>
<comment type="caution">
    <text evidence="3">The sequence shown here is derived from an EMBL/GenBank/DDBJ whole genome shotgun (WGS) entry which is preliminary data.</text>
</comment>
<evidence type="ECO:0000256" key="2">
    <source>
        <dbReference type="SAM" id="MobiDB-lite"/>
    </source>
</evidence>
<dbReference type="Proteomes" id="UP000481153">
    <property type="component" value="Unassembled WGS sequence"/>
</dbReference>
<dbReference type="VEuPathDB" id="FungiDB:AeMF1_015552"/>